<comment type="caution">
    <text evidence="2">The sequence shown here is derived from an EMBL/GenBank/DDBJ whole genome shotgun (WGS) entry which is preliminary data.</text>
</comment>
<dbReference type="Proteomes" id="UP001222027">
    <property type="component" value="Unassembled WGS sequence"/>
</dbReference>
<evidence type="ECO:0000313" key="3">
    <source>
        <dbReference type="Proteomes" id="UP001222027"/>
    </source>
</evidence>
<protein>
    <recommendedName>
        <fullName evidence="4">Calponin-homology (CH) domain-containing protein</fullName>
    </recommendedName>
</protein>
<dbReference type="Gene3D" id="1.10.418.10">
    <property type="entry name" value="Calponin-like domain"/>
    <property type="match status" value="1"/>
</dbReference>
<dbReference type="SUPFAM" id="SSF47576">
    <property type="entry name" value="Calponin-homology domain, CH-domain"/>
    <property type="match status" value="1"/>
</dbReference>
<name>A0AAV8RMM4_ENSVE</name>
<accession>A0AAV8RMM4</accession>
<evidence type="ECO:0000313" key="2">
    <source>
        <dbReference type="EMBL" id="KAJ8500522.1"/>
    </source>
</evidence>
<feature type="compositionally biased region" description="Low complexity" evidence="1">
    <location>
        <begin position="1"/>
        <end position="20"/>
    </location>
</feature>
<feature type="region of interest" description="Disordered" evidence="1">
    <location>
        <begin position="1"/>
        <end position="64"/>
    </location>
</feature>
<evidence type="ECO:0000256" key="1">
    <source>
        <dbReference type="SAM" id="MobiDB-lite"/>
    </source>
</evidence>
<sequence length="150" mass="15972">MTDGLTSRAPPHTPSTPATAEGVGSSVSVHVPRKEASGSHTSCETPFTIYRPSRPGNQPINIPVDPALHRREVDETLLGEEAALRRCEAAGWLESILGPLGLSPQPAEKEFTSCLRSDIVLCNEINKIQPGAVLKLALPGTSNLYLPISI</sequence>
<dbReference type="InterPro" id="IPR036872">
    <property type="entry name" value="CH_dom_sf"/>
</dbReference>
<dbReference type="EMBL" id="JAQQAF010000003">
    <property type="protein sequence ID" value="KAJ8500522.1"/>
    <property type="molecule type" value="Genomic_DNA"/>
</dbReference>
<evidence type="ECO:0008006" key="4">
    <source>
        <dbReference type="Google" id="ProtNLM"/>
    </source>
</evidence>
<proteinExistence type="predicted"/>
<gene>
    <name evidence="2" type="ORF">OPV22_011074</name>
</gene>
<organism evidence="2 3">
    <name type="scientific">Ensete ventricosum</name>
    <name type="common">Abyssinian banana</name>
    <name type="synonym">Musa ensete</name>
    <dbReference type="NCBI Taxonomy" id="4639"/>
    <lineage>
        <taxon>Eukaryota</taxon>
        <taxon>Viridiplantae</taxon>
        <taxon>Streptophyta</taxon>
        <taxon>Embryophyta</taxon>
        <taxon>Tracheophyta</taxon>
        <taxon>Spermatophyta</taxon>
        <taxon>Magnoliopsida</taxon>
        <taxon>Liliopsida</taxon>
        <taxon>Zingiberales</taxon>
        <taxon>Musaceae</taxon>
        <taxon>Ensete</taxon>
    </lineage>
</organism>
<reference evidence="2 3" key="1">
    <citation type="submission" date="2022-12" db="EMBL/GenBank/DDBJ databases">
        <title>Chromosome-scale assembly of the Ensete ventricosum genome.</title>
        <authorList>
            <person name="Dussert Y."/>
            <person name="Stocks J."/>
            <person name="Wendawek A."/>
            <person name="Woldeyes F."/>
            <person name="Nichols R.A."/>
            <person name="Borrell J.S."/>
        </authorList>
    </citation>
    <scope>NUCLEOTIDE SEQUENCE [LARGE SCALE GENOMIC DNA]</scope>
    <source>
        <strain evidence="3">cv. Maze</strain>
        <tissue evidence="2">Seeds</tissue>
    </source>
</reference>
<keyword evidence="3" id="KW-1185">Reference proteome</keyword>
<dbReference type="AlphaFoldDB" id="A0AAV8RMM4"/>